<dbReference type="AlphaFoldDB" id="A0A3M6TDT4"/>
<evidence type="ECO:0000313" key="2">
    <source>
        <dbReference type="Proteomes" id="UP000275408"/>
    </source>
</evidence>
<keyword evidence="2" id="KW-1185">Reference proteome</keyword>
<comment type="caution">
    <text evidence="1">The sequence shown here is derived from an EMBL/GenBank/DDBJ whole genome shotgun (WGS) entry which is preliminary data.</text>
</comment>
<sequence>MWISNYCFSCNFQHNNMKTKAKSVNPNGTLDIFEEMNDIDFLIQSLVDIVKKQFQSRDVEYYITFICCSTNLSNAGRQKYTIPTPGSITTLDFKDPVPLGIPVTLLTGFS</sequence>
<dbReference type="Proteomes" id="UP000275408">
    <property type="component" value="Unassembled WGS sequence"/>
</dbReference>
<organism evidence="1 2">
    <name type="scientific">Pocillopora damicornis</name>
    <name type="common">Cauliflower coral</name>
    <name type="synonym">Millepora damicornis</name>
    <dbReference type="NCBI Taxonomy" id="46731"/>
    <lineage>
        <taxon>Eukaryota</taxon>
        <taxon>Metazoa</taxon>
        <taxon>Cnidaria</taxon>
        <taxon>Anthozoa</taxon>
        <taxon>Hexacorallia</taxon>
        <taxon>Scleractinia</taxon>
        <taxon>Astrocoeniina</taxon>
        <taxon>Pocilloporidae</taxon>
        <taxon>Pocillopora</taxon>
    </lineage>
</organism>
<evidence type="ECO:0000313" key="1">
    <source>
        <dbReference type="EMBL" id="RMX39565.1"/>
    </source>
</evidence>
<accession>A0A3M6TDT4</accession>
<name>A0A3M6TDT4_POCDA</name>
<protein>
    <submittedName>
        <fullName evidence="1">Uncharacterized protein</fullName>
    </submittedName>
</protein>
<gene>
    <name evidence="1" type="ORF">pdam_00006108</name>
</gene>
<dbReference type="EMBL" id="RCHS01003809">
    <property type="protein sequence ID" value="RMX39565.1"/>
    <property type="molecule type" value="Genomic_DNA"/>
</dbReference>
<proteinExistence type="predicted"/>
<reference evidence="1 2" key="1">
    <citation type="journal article" date="2018" name="Sci. Rep.">
        <title>Comparative analysis of the Pocillopora damicornis genome highlights role of immune system in coral evolution.</title>
        <authorList>
            <person name="Cunning R."/>
            <person name="Bay R.A."/>
            <person name="Gillette P."/>
            <person name="Baker A.C."/>
            <person name="Traylor-Knowles N."/>
        </authorList>
    </citation>
    <scope>NUCLEOTIDE SEQUENCE [LARGE SCALE GENOMIC DNA]</scope>
    <source>
        <strain evidence="1">RSMAS</strain>
        <tissue evidence="1">Whole animal</tissue>
    </source>
</reference>